<evidence type="ECO:0000313" key="2">
    <source>
        <dbReference type="Proteomes" id="UP000016644"/>
    </source>
</evidence>
<proteinExistence type="predicted"/>
<dbReference type="AlphaFoldDB" id="U2QU51"/>
<dbReference type="Proteomes" id="UP000016644">
    <property type="component" value="Unassembled WGS sequence"/>
</dbReference>
<dbReference type="EMBL" id="AWVK01000026">
    <property type="protein sequence ID" value="ERK44828.1"/>
    <property type="molecule type" value="Genomic_DNA"/>
</dbReference>
<comment type="caution">
    <text evidence="1">The sequence shown here is derived from an EMBL/GenBank/DDBJ whole genome shotgun (WGS) entry which is preliminary data.</text>
</comment>
<evidence type="ECO:0000313" key="1">
    <source>
        <dbReference type="EMBL" id="ERK44828.1"/>
    </source>
</evidence>
<protein>
    <submittedName>
        <fullName evidence="1">Uncharacterized protein</fullName>
    </submittedName>
</protein>
<dbReference type="HOGENOM" id="CLU_3062716_0_0_9"/>
<sequence length="53" mass="6187">MRHCPASKNLDNYYPHTCGEYTKESLIYRHSYFENSAIFITLLLKHTPAIPNS</sequence>
<organism evidence="1 2">
    <name type="scientific">Levilactobacillus brevis ATCC 14869 = DSM 20054</name>
    <dbReference type="NCBI Taxonomy" id="649758"/>
    <lineage>
        <taxon>Bacteria</taxon>
        <taxon>Bacillati</taxon>
        <taxon>Bacillota</taxon>
        <taxon>Bacilli</taxon>
        <taxon>Lactobacillales</taxon>
        <taxon>Lactobacillaceae</taxon>
        <taxon>Levilactobacillus</taxon>
    </lineage>
</organism>
<accession>U2QU51</accession>
<gene>
    <name evidence="1" type="ORF">HMPREF0495_00626</name>
</gene>
<name>U2QU51_LEVBR</name>
<reference evidence="1 2" key="1">
    <citation type="submission" date="2013-06" db="EMBL/GenBank/DDBJ databases">
        <authorList>
            <person name="Weinstock G."/>
            <person name="Sodergren E."/>
            <person name="Lobos E.A."/>
            <person name="Fulton L."/>
            <person name="Fulton R."/>
            <person name="Courtney L."/>
            <person name="Fronick C."/>
            <person name="O'Laughlin M."/>
            <person name="Godfrey J."/>
            <person name="Wilson R.M."/>
            <person name="Miner T."/>
            <person name="Farmer C."/>
            <person name="Delehaunty K."/>
            <person name="Cordes M."/>
            <person name="Minx P."/>
            <person name="Tomlinson C."/>
            <person name="Chen J."/>
            <person name="Wollam A."/>
            <person name="Pepin K.H."/>
            <person name="Bhonagiri V."/>
            <person name="Zhang X."/>
            <person name="Warren W."/>
            <person name="Mitreva M."/>
            <person name="Mardis E.R."/>
            <person name="Wilson R.K."/>
        </authorList>
    </citation>
    <scope>NUCLEOTIDE SEQUENCE [LARGE SCALE GENOMIC DNA]</scope>
    <source>
        <strain evidence="1 2">ATCC 14869</strain>
    </source>
</reference>